<keyword evidence="6" id="KW-0833">Ubl conjugation pathway</keyword>
<dbReference type="AlphaFoldDB" id="A0A9P0MVS7"/>
<dbReference type="GO" id="GO:0016020">
    <property type="term" value="C:membrane"/>
    <property type="evidence" value="ECO:0007669"/>
    <property type="project" value="UniProtKB-SubCell"/>
</dbReference>
<dbReference type="GO" id="GO:0008270">
    <property type="term" value="F:zinc ion binding"/>
    <property type="evidence" value="ECO:0007669"/>
    <property type="project" value="UniProtKB-KW"/>
</dbReference>
<dbReference type="SMART" id="SM00744">
    <property type="entry name" value="RINGv"/>
    <property type="match status" value="1"/>
</dbReference>
<keyword evidence="3 11" id="KW-0812">Transmembrane</keyword>
<evidence type="ECO:0000256" key="9">
    <source>
        <dbReference type="ARBA" id="ARBA00023136"/>
    </source>
</evidence>
<evidence type="ECO:0000256" key="4">
    <source>
        <dbReference type="ARBA" id="ARBA00022723"/>
    </source>
</evidence>
<feature type="region of interest" description="Disordered" evidence="10">
    <location>
        <begin position="406"/>
        <end position="425"/>
    </location>
</feature>
<evidence type="ECO:0000256" key="2">
    <source>
        <dbReference type="ARBA" id="ARBA00022679"/>
    </source>
</evidence>
<dbReference type="PROSITE" id="PS51292">
    <property type="entry name" value="ZF_RING_CH"/>
    <property type="match status" value="1"/>
</dbReference>
<dbReference type="Pfam" id="PF12906">
    <property type="entry name" value="RINGv"/>
    <property type="match status" value="1"/>
</dbReference>
<dbReference type="SUPFAM" id="SSF57850">
    <property type="entry name" value="RING/U-box"/>
    <property type="match status" value="1"/>
</dbReference>
<evidence type="ECO:0000256" key="6">
    <source>
        <dbReference type="ARBA" id="ARBA00022786"/>
    </source>
</evidence>
<evidence type="ECO:0000256" key="1">
    <source>
        <dbReference type="ARBA" id="ARBA00004141"/>
    </source>
</evidence>
<dbReference type="PANTHER" id="PTHR46065">
    <property type="entry name" value="E3 UBIQUITIN-PROTEIN LIGASE MARCH 2/3 FAMILY MEMBER"/>
    <property type="match status" value="1"/>
</dbReference>
<evidence type="ECO:0000313" key="13">
    <source>
        <dbReference type="EMBL" id="CAH1405416.1"/>
    </source>
</evidence>
<feature type="transmembrane region" description="Helical" evidence="11">
    <location>
        <begin position="337"/>
        <end position="359"/>
    </location>
</feature>
<comment type="subcellular location">
    <subcellularLocation>
        <location evidence="1">Membrane</location>
        <topology evidence="1">Multi-pass membrane protein</topology>
    </subcellularLocation>
</comment>
<feature type="compositionally biased region" description="Polar residues" evidence="10">
    <location>
        <begin position="415"/>
        <end position="425"/>
    </location>
</feature>
<keyword evidence="9 11" id="KW-0472">Membrane</keyword>
<proteinExistence type="predicted"/>
<keyword evidence="2" id="KW-0808">Transferase</keyword>
<dbReference type="Gene3D" id="3.30.40.10">
    <property type="entry name" value="Zinc/RING finger domain, C3HC4 (zinc finger)"/>
    <property type="match status" value="1"/>
</dbReference>
<accession>A0A9P0MVS7</accession>
<feature type="domain" description="RING-CH-type" evidence="12">
    <location>
        <begin position="178"/>
        <end position="238"/>
    </location>
</feature>
<dbReference type="InterPro" id="IPR011016">
    <property type="entry name" value="Znf_RING-CH"/>
</dbReference>
<dbReference type="PANTHER" id="PTHR46065:SF3">
    <property type="entry name" value="FI20425P1"/>
    <property type="match status" value="1"/>
</dbReference>
<keyword evidence="8 11" id="KW-1133">Transmembrane helix</keyword>
<evidence type="ECO:0000256" key="3">
    <source>
        <dbReference type="ARBA" id="ARBA00022692"/>
    </source>
</evidence>
<evidence type="ECO:0000256" key="8">
    <source>
        <dbReference type="ARBA" id="ARBA00022989"/>
    </source>
</evidence>
<dbReference type="GO" id="GO:0016567">
    <property type="term" value="P:protein ubiquitination"/>
    <property type="evidence" value="ECO:0007669"/>
    <property type="project" value="TreeGrafter"/>
</dbReference>
<dbReference type="Proteomes" id="UP001152798">
    <property type="component" value="Chromosome 6"/>
</dbReference>
<evidence type="ECO:0000256" key="11">
    <source>
        <dbReference type="SAM" id="Phobius"/>
    </source>
</evidence>
<keyword evidence="7" id="KW-0862">Zinc</keyword>
<dbReference type="InterPro" id="IPR013083">
    <property type="entry name" value="Znf_RING/FYVE/PHD"/>
</dbReference>
<gene>
    <name evidence="13" type="ORF">NEZAVI_LOCUS13640</name>
</gene>
<keyword evidence="14" id="KW-1185">Reference proteome</keyword>
<dbReference type="CDD" id="cd16699">
    <property type="entry name" value="RING_CH-C4HC3_MARCH2-like"/>
    <property type="match status" value="1"/>
</dbReference>
<name>A0A9P0MVS7_NEZVI</name>
<feature type="region of interest" description="Disordered" evidence="10">
    <location>
        <begin position="1"/>
        <end position="59"/>
    </location>
</feature>
<organism evidence="13 14">
    <name type="scientific">Nezara viridula</name>
    <name type="common">Southern green stink bug</name>
    <name type="synonym">Cimex viridulus</name>
    <dbReference type="NCBI Taxonomy" id="85310"/>
    <lineage>
        <taxon>Eukaryota</taxon>
        <taxon>Metazoa</taxon>
        <taxon>Ecdysozoa</taxon>
        <taxon>Arthropoda</taxon>
        <taxon>Hexapoda</taxon>
        <taxon>Insecta</taxon>
        <taxon>Pterygota</taxon>
        <taxon>Neoptera</taxon>
        <taxon>Paraneoptera</taxon>
        <taxon>Hemiptera</taxon>
        <taxon>Heteroptera</taxon>
        <taxon>Panheteroptera</taxon>
        <taxon>Pentatomomorpha</taxon>
        <taxon>Pentatomoidea</taxon>
        <taxon>Pentatomidae</taxon>
        <taxon>Pentatominae</taxon>
        <taxon>Nezara</taxon>
    </lineage>
</organism>
<dbReference type="EMBL" id="OV725082">
    <property type="protein sequence ID" value="CAH1405416.1"/>
    <property type="molecule type" value="Genomic_DNA"/>
</dbReference>
<evidence type="ECO:0000256" key="10">
    <source>
        <dbReference type="SAM" id="MobiDB-lite"/>
    </source>
</evidence>
<evidence type="ECO:0000259" key="12">
    <source>
        <dbReference type="PROSITE" id="PS51292"/>
    </source>
</evidence>
<protein>
    <recommendedName>
        <fullName evidence="12">RING-CH-type domain-containing protein</fullName>
    </recommendedName>
</protein>
<evidence type="ECO:0000313" key="14">
    <source>
        <dbReference type="Proteomes" id="UP001152798"/>
    </source>
</evidence>
<dbReference type="GO" id="GO:0004842">
    <property type="term" value="F:ubiquitin-protein transferase activity"/>
    <property type="evidence" value="ECO:0007669"/>
    <property type="project" value="TreeGrafter"/>
</dbReference>
<dbReference type="OrthoDB" id="273089at2759"/>
<feature type="transmembrane region" description="Helical" evidence="11">
    <location>
        <begin position="265"/>
        <end position="290"/>
    </location>
</feature>
<keyword evidence="4" id="KW-0479">Metal-binding</keyword>
<evidence type="ECO:0000256" key="5">
    <source>
        <dbReference type="ARBA" id="ARBA00022771"/>
    </source>
</evidence>
<evidence type="ECO:0000256" key="7">
    <source>
        <dbReference type="ARBA" id="ARBA00022833"/>
    </source>
</evidence>
<keyword evidence="5" id="KW-0863">Zinc-finger</keyword>
<sequence>MDLGGIPDGNDVSGDDGVTDDVHHDPLNENFEETWSALGEQDARSSAGSDPGMLPPPIPVLPTSLGSIIGQPFEHQGMSQLSVLRADVSSSIISINASREKSELQLSDDNRVRDPSKLRLELEFTASNHMQIALVTSASHDHHKAFYKDDVKSKAILSSKSSPSLYRSCSITSKPSSVIGNGSLFCRICHEGGSSEQFISPCCCRGSLSRVHKTCLERWLAESDSSHCELCGYKYRTKRVPKYGLMSSIFAWLTSNSTSRERRNLLIDILALLIISPIIGLSTILALQLADSLFILESMEKMEQTEIRVLPRRGIEPDFSNKSHTTLEVVGTMISRLGQMGIISMVITMDMAYISWVAMRLQAHVTKWYTWYRRNCKVTLIGYPDQKNSHAGLNVLAIRSLETPDAPEAADTESRNTPNDQQSLIKSKIQGRQMTPIEYGVFRAIVVWFTLKRSRDDRIEMALDILKLSAALAVLFVINYQTLELLGSIQRLDMSLQDFVDPFIEPELNWNDLAEVGNKILKMLSLAVATPITLDYIATKMHNLDFYISPQLQFGHLILKRSVYCVYRHVEVKIAQAK</sequence>
<reference evidence="13" key="1">
    <citation type="submission" date="2022-01" db="EMBL/GenBank/DDBJ databases">
        <authorList>
            <person name="King R."/>
        </authorList>
    </citation>
    <scope>NUCLEOTIDE SEQUENCE</scope>
</reference>